<proteinExistence type="predicted"/>
<protein>
    <submittedName>
        <fullName evidence="1">Uncharacterized protein</fullName>
    </submittedName>
</protein>
<accession>A0A4C1VXI3</accession>
<keyword evidence="2" id="KW-1185">Reference proteome</keyword>
<evidence type="ECO:0000313" key="2">
    <source>
        <dbReference type="Proteomes" id="UP000299102"/>
    </source>
</evidence>
<evidence type="ECO:0000313" key="1">
    <source>
        <dbReference type="EMBL" id="GBP42634.1"/>
    </source>
</evidence>
<sequence length="93" mass="10690">MWKSGKCQKFEKAIDDPPDPQFLRHRLERVAQLYLFADFEIFPVARSRKIGKSIKLLGEVVLVPEVTARREYTGRCALSTANKRHFGLPCANK</sequence>
<comment type="caution">
    <text evidence="1">The sequence shown here is derived from an EMBL/GenBank/DDBJ whole genome shotgun (WGS) entry which is preliminary data.</text>
</comment>
<dbReference type="EMBL" id="BGZK01000421">
    <property type="protein sequence ID" value="GBP42634.1"/>
    <property type="molecule type" value="Genomic_DNA"/>
</dbReference>
<reference evidence="1 2" key="1">
    <citation type="journal article" date="2019" name="Commun. Biol.">
        <title>The bagworm genome reveals a unique fibroin gene that provides high tensile strength.</title>
        <authorList>
            <person name="Kono N."/>
            <person name="Nakamura H."/>
            <person name="Ohtoshi R."/>
            <person name="Tomita M."/>
            <person name="Numata K."/>
            <person name="Arakawa K."/>
        </authorList>
    </citation>
    <scope>NUCLEOTIDE SEQUENCE [LARGE SCALE GENOMIC DNA]</scope>
</reference>
<organism evidence="1 2">
    <name type="scientific">Eumeta variegata</name>
    <name type="common">Bagworm moth</name>
    <name type="synonym">Eumeta japonica</name>
    <dbReference type="NCBI Taxonomy" id="151549"/>
    <lineage>
        <taxon>Eukaryota</taxon>
        <taxon>Metazoa</taxon>
        <taxon>Ecdysozoa</taxon>
        <taxon>Arthropoda</taxon>
        <taxon>Hexapoda</taxon>
        <taxon>Insecta</taxon>
        <taxon>Pterygota</taxon>
        <taxon>Neoptera</taxon>
        <taxon>Endopterygota</taxon>
        <taxon>Lepidoptera</taxon>
        <taxon>Glossata</taxon>
        <taxon>Ditrysia</taxon>
        <taxon>Tineoidea</taxon>
        <taxon>Psychidae</taxon>
        <taxon>Oiketicinae</taxon>
        <taxon>Eumeta</taxon>
    </lineage>
</organism>
<gene>
    <name evidence="1" type="ORF">EVAR_87185_1</name>
</gene>
<dbReference type="AlphaFoldDB" id="A0A4C1VXI3"/>
<name>A0A4C1VXI3_EUMVA</name>
<dbReference type="Proteomes" id="UP000299102">
    <property type="component" value="Unassembled WGS sequence"/>
</dbReference>